<evidence type="ECO:0008006" key="3">
    <source>
        <dbReference type="Google" id="ProtNLM"/>
    </source>
</evidence>
<gene>
    <name evidence="1" type="ORF">Asi02nite_15970</name>
</gene>
<keyword evidence="2" id="KW-1185">Reference proteome</keyword>
<sequence length="165" mass="18787">MVKGRQRRLRRQGRSGSARGVFGPIGDLLRPGYDLTNLGLPGNRLRHPGATPFPVRSLRGQSIRSLRRQRPSNWREVPTRDNEGFIWLDENGVERLRFMRPTGENPSANKWSRQANGYLRWQSSQSTPGDGPEGKLFLDADGNVVPWNHPQVQDLTHLVYEGPWP</sequence>
<evidence type="ECO:0000313" key="2">
    <source>
        <dbReference type="Proteomes" id="UP000604117"/>
    </source>
</evidence>
<dbReference type="RefSeq" id="WP_203711540.1">
    <property type="nucleotide sequence ID" value="NZ_BONE01000009.1"/>
</dbReference>
<evidence type="ECO:0000313" key="1">
    <source>
        <dbReference type="EMBL" id="GIF72079.1"/>
    </source>
</evidence>
<proteinExistence type="predicted"/>
<accession>A0ABQ4CLB1</accession>
<dbReference type="EMBL" id="BONE01000009">
    <property type="protein sequence ID" value="GIF72079.1"/>
    <property type="molecule type" value="Genomic_DNA"/>
</dbReference>
<organism evidence="1 2">
    <name type="scientific">Asanoa siamensis</name>
    <dbReference type="NCBI Taxonomy" id="926357"/>
    <lineage>
        <taxon>Bacteria</taxon>
        <taxon>Bacillati</taxon>
        <taxon>Actinomycetota</taxon>
        <taxon>Actinomycetes</taxon>
        <taxon>Micromonosporales</taxon>
        <taxon>Micromonosporaceae</taxon>
        <taxon>Asanoa</taxon>
    </lineage>
</organism>
<protein>
    <recommendedName>
        <fullName evidence="3">RHS repeat-associated core domain-containing protein</fullName>
    </recommendedName>
</protein>
<name>A0ABQ4CLB1_9ACTN</name>
<reference evidence="1 2" key="1">
    <citation type="submission" date="2021-01" db="EMBL/GenBank/DDBJ databases">
        <title>Whole genome shotgun sequence of Asanoa siamensis NBRC 107932.</title>
        <authorList>
            <person name="Komaki H."/>
            <person name="Tamura T."/>
        </authorList>
    </citation>
    <scope>NUCLEOTIDE SEQUENCE [LARGE SCALE GENOMIC DNA]</scope>
    <source>
        <strain evidence="1 2">NBRC 107932</strain>
    </source>
</reference>
<comment type="caution">
    <text evidence="1">The sequence shown here is derived from an EMBL/GenBank/DDBJ whole genome shotgun (WGS) entry which is preliminary data.</text>
</comment>
<dbReference type="Proteomes" id="UP000604117">
    <property type="component" value="Unassembled WGS sequence"/>
</dbReference>